<dbReference type="PATRIC" id="fig|1423813.3.peg.2281"/>
<dbReference type="EMBL" id="AYYY01000043">
    <property type="protein sequence ID" value="KRM61023.1"/>
    <property type="molecule type" value="Genomic_DNA"/>
</dbReference>
<reference evidence="2 3" key="1">
    <citation type="journal article" date="2015" name="Genome Announc.">
        <title>Expanding the biotechnology potential of lactobacilli through comparative genomics of 213 strains and associated genera.</title>
        <authorList>
            <person name="Sun Z."/>
            <person name="Harris H.M."/>
            <person name="McCann A."/>
            <person name="Guo C."/>
            <person name="Argimon S."/>
            <person name="Zhang W."/>
            <person name="Yang X."/>
            <person name="Jeffery I.B."/>
            <person name="Cooney J.C."/>
            <person name="Kagawa T.F."/>
            <person name="Liu W."/>
            <person name="Song Y."/>
            <person name="Salvetti E."/>
            <person name="Wrobel A."/>
            <person name="Rasinkangas P."/>
            <person name="Parkhill J."/>
            <person name="Rea M.C."/>
            <person name="O'Sullivan O."/>
            <person name="Ritari J."/>
            <person name="Douillard F.P."/>
            <person name="Paul Ross R."/>
            <person name="Yang R."/>
            <person name="Briner A.E."/>
            <person name="Felis G.E."/>
            <person name="de Vos W.M."/>
            <person name="Barrangou R."/>
            <person name="Klaenhammer T.R."/>
            <person name="Caufield P.W."/>
            <person name="Cui Y."/>
            <person name="Zhang H."/>
            <person name="O'Toole P.W."/>
        </authorList>
    </citation>
    <scope>NUCLEOTIDE SEQUENCE [LARGE SCALE GENOMIC DNA]</scope>
    <source>
        <strain evidence="2 3">DSM 20634</strain>
    </source>
</reference>
<dbReference type="InterPro" id="IPR041531">
    <property type="entry name" value="BppU_IgG"/>
</dbReference>
<evidence type="ECO:0000313" key="2">
    <source>
        <dbReference type="EMBL" id="KRM61023.1"/>
    </source>
</evidence>
<accession>A0A0R2A354</accession>
<organism evidence="2 3">
    <name type="scientific">Paucilactobacillus vaccinostercus DSM 20634</name>
    <dbReference type="NCBI Taxonomy" id="1423813"/>
    <lineage>
        <taxon>Bacteria</taxon>
        <taxon>Bacillati</taxon>
        <taxon>Bacillota</taxon>
        <taxon>Bacilli</taxon>
        <taxon>Lactobacillales</taxon>
        <taxon>Lactobacillaceae</taxon>
        <taxon>Paucilactobacillus</taxon>
    </lineage>
</organism>
<dbReference type="Gene3D" id="2.60.40.10">
    <property type="entry name" value="Immunoglobulins"/>
    <property type="match status" value="1"/>
</dbReference>
<feature type="domain" description="Baseplate upper protein immunoglobulin like" evidence="1">
    <location>
        <begin position="56"/>
        <end position="150"/>
    </location>
</feature>
<sequence length="151" mass="15733">MAISYKIYNGTTLLATVTAKSYTVTGLKPVTSYTLGVVPNNGLRDGTKASVTFKTRGIQLVIPETLTVGAAISLRYQEYSLGLVAIGSEPSGMFGGGNQKTLAATVISSSGGSSVVELTTSDTSFTDQTKLTKQSNGVYAAFSGYKAIYYG</sequence>
<protein>
    <recommendedName>
        <fullName evidence="1">Baseplate upper protein immunoglobulin like domain-containing protein</fullName>
    </recommendedName>
</protein>
<dbReference type="SUPFAM" id="SSF49265">
    <property type="entry name" value="Fibronectin type III"/>
    <property type="match status" value="1"/>
</dbReference>
<name>A0A0R2A354_9LACO</name>
<dbReference type="Proteomes" id="UP000051733">
    <property type="component" value="Unassembled WGS sequence"/>
</dbReference>
<keyword evidence="3" id="KW-1185">Reference proteome</keyword>
<dbReference type="STRING" id="1423813.FC26_GL002239"/>
<dbReference type="Pfam" id="PF18667">
    <property type="entry name" value="BppU_IgG"/>
    <property type="match status" value="1"/>
</dbReference>
<dbReference type="RefSeq" id="WP_157061130.1">
    <property type="nucleotide sequence ID" value="NZ_AYYY01000043.1"/>
</dbReference>
<proteinExistence type="predicted"/>
<dbReference type="AlphaFoldDB" id="A0A0R2A354"/>
<dbReference type="OrthoDB" id="2299998at2"/>
<gene>
    <name evidence="2" type="ORF">FC26_GL002239</name>
</gene>
<evidence type="ECO:0000259" key="1">
    <source>
        <dbReference type="Pfam" id="PF18667"/>
    </source>
</evidence>
<dbReference type="InterPro" id="IPR036116">
    <property type="entry name" value="FN3_sf"/>
</dbReference>
<evidence type="ECO:0000313" key="3">
    <source>
        <dbReference type="Proteomes" id="UP000051733"/>
    </source>
</evidence>
<dbReference type="InterPro" id="IPR013783">
    <property type="entry name" value="Ig-like_fold"/>
</dbReference>
<comment type="caution">
    <text evidence="2">The sequence shown here is derived from an EMBL/GenBank/DDBJ whole genome shotgun (WGS) entry which is preliminary data.</text>
</comment>